<keyword evidence="1 2" id="KW-0732">Signal</keyword>
<dbReference type="RefSeq" id="WP_344297126.1">
    <property type="nucleotide sequence ID" value="NZ_BAAANJ010000016.1"/>
</dbReference>
<dbReference type="Proteomes" id="UP001500002">
    <property type="component" value="Unassembled WGS sequence"/>
</dbReference>
<feature type="chain" id="PRO_5045627583" description="Solute-binding protein family 3/N-terminal domain-containing protein" evidence="2">
    <location>
        <begin position="22"/>
        <end position="285"/>
    </location>
</feature>
<evidence type="ECO:0000313" key="5">
    <source>
        <dbReference type="Proteomes" id="UP001500002"/>
    </source>
</evidence>
<dbReference type="InterPro" id="IPR001638">
    <property type="entry name" value="Solute-binding_3/MltF_N"/>
</dbReference>
<comment type="caution">
    <text evidence="4">The sequence shown here is derived from an EMBL/GenBank/DDBJ whole genome shotgun (WGS) entry which is preliminary data.</text>
</comment>
<evidence type="ECO:0000313" key="4">
    <source>
        <dbReference type="EMBL" id="GAA1817850.1"/>
    </source>
</evidence>
<dbReference type="PANTHER" id="PTHR35936:SF17">
    <property type="entry name" value="ARGININE-BINDING EXTRACELLULAR PROTEIN ARTP"/>
    <property type="match status" value="1"/>
</dbReference>
<dbReference type="PANTHER" id="PTHR35936">
    <property type="entry name" value="MEMBRANE-BOUND LYTIC MUREIN TRANSGLYCOSYLASE F"/>
    <property type="match status" value="1"/>
</dbReference>
<accession>A0ABP4YNU5</accession>
<sequence>MKHHAPARTALVLLAVGASMALVGCSTGTGAGAGAAADPDCTPQSEFSTISDGELLVVGPDYPPLFMYDGDEMSGVDGAIIADFAEANCLSPAVTVLPAASVIEAIKGGQADVAAGGWYPTDERAEVIGQTVPAYGDPAVLVGVDPTNSIEDYEGKLIGTTQGYLWSDDLQRWGGDNVKLYQSPDAVFQDLLNGRIDVALMAVNEAAYRLDQNPGTDLTYVTIEPFEEVPATLYPSVTNLPFTKDNAELGEALDTFLEEIRSSGRLAEILKEYGIDESAATPETE</sequence>
<feature type="domain" description="Solute-binding protein family 3/N-terminal" evidence="3">
    <location>
        <begin position="55"/>
        <end position="276"/>
    </location>
</feature>
<proteinExistence type="predicted"/>
<evidence type="ECO:0000256" key="1">
    <source>
        <dbReference type="ARBA" id="ARBA00022729"/>
    </source>
</evidence>
<dbReference type="SMART" id="SM00062">
    <property type="entry name" value="PBPb"/>
    <property type="match status" value="1"/>
</dbReference>
<dbReference type="Gene3D" id="3.40.190.10">
    <property type="entry name" value="Periplasmic binding protein-like II"/>
    <property type="match status" value="2"/>
</dbReference>
<dbReference type="PROSITE" id="PS51257">
    <property type="entry name" value="PROKAR_LIPOPROTEIN"/>
    <property type="match status" value="1"/>
</dbReference>
<dbReference type="Pfam" id="PF00497">
    <property type="entry name" value="SBP_bac_3"/>
    <property type="match status" value="1"/>
</dbReference>
<evidence type="ECO:0000259" key="3">
    <source>
        <dbReference type="SMART" id="SM00062"/>
    </source>
</evidence>
<dbReference type="EMBL" id="BAAANJ010000016">
    <property type="protein sequence ID" value="GAA1817850.1"/>
    <property type="molecule type" value="Genomic_DNA"/>
</dbReference>
<reference evidence="5" key="1">
    <citation type="journal article" date="2019" name="Int. J. Syst. Evol. Microbiol.">
        <title>The Global Catalogue of Microorganisms (GCM) 10K type strain sequencing project: providing services to taxonomists for standard genome sequencing and annotation.</title>
        <authorList>
            <consortium name="The Broad Institute Genomics Platform"/>
            <consortium name="The Broad Institute Genome Sequencing Center for Infectious Disease"/>
            <person name="Wu L."/>
            <person name="Ma J."/>
        </authorList>
    </citation>
    <scope>NUCLEOTIDE SEQUENCE [LARGE SCALE GENOMIC DNA]</scope>
    <source>
        <strain evidence="5">JCM 14322</strain>
    </source>
</reference>
<protein>
    <recommendedName>
        <fullName evidence="3">Solute-binding protein family 3/N-terminal domain-containing protein</fullName>
    </recommendedName>
</protein>
<evidence type="ECO:0000256" key="2">
    <source>
        <dbReference type="SAM" id="SignalP"/>
    </source>
</evidence>
<gene>
    <name evidence="4" type="ORF">GCM10009749_29890</name>
</gene>
<name>A0ABP4YNU5_9MICO</name>
<dbReference type="SUPFAM" id="SSF53850">
    <property type="entry name" value="Periplasmic binding protein-like II"/>
    <property type="match status" value="1"/>
</dbReference>
<organism evidence="4 5">
    <name type="scientific">Agromyces neolithicus</name>
    <dbReference type="NCBI Taxonomy" id="269420"/>
    <lineage>
        <taxon>Bacteria</taxon>
        <taxon>Bacillati</taxon>
        <taxon>Actinomycetota</taxon>
        <taxon>Actinomycetes</taxon>
        <taxon>Micrococcales</taxon>
        <taxon>Microbacteriaceae</taxon>
        <taxon>Agromyces</taxon>
    </lineage>
</organism>
<feature type="signal peptide" evidence="2">
    <location>
        <begin position="1"/>
        <end position="21"/>
    </location>
</feature>
<keyword evidence="5" id="KW-1185">Reference proteome</keyword>